<evidence type="ECO:0000256" key="7">
    <source>
        <dbReference type="SAM" id="Phobius"/>
    </source>
</evidence>
<dbReference type="Proteomes" id="UP000638849">
    <property type="component" value="Unassembled WGS sequence"/>
</dbReference>
<feature type="transmembrane region" description="Helical" evidence="7">
    <location>
        <begin position="23"/>
        <end position="42"/>
    </location>
</feature>
<accession>A0ABS0RUE0</accession>
<evidence type="ECO:0000256" key="4">
    <source>
        <dbReference type="ARBA" id="ARBA00022679"/>
    </source>
</evidence>
<sequence length="65" mass="7361">MSLSPAPETEPHFSARFLAPKYWGIWLGILLLLPWAFAPWPVQRALGSGLGRLLYGLLKSRRRVT</sequence>
<keyword evidence="7" id="KW-0812">Transmembrane</keyword>
<evidence type="ECO:0000313" key="9">
    <source>
        <dbReference type="Proteomes" id="UP000638849"/>
    </source>
</evidence>
<evidence type="ECO:0000256" key="6">
    <source>
        <dbReference type="ARBA" id="ARBA00023315"/>
    </source>
</evidence>
<dbReference type="Pfam" id="PF03279">
    <property type="entry name" value="Lip_A_acyltrans"/>
    <property type="match status" value="1"/>
</dbReference>
<evidence type="ECO:0008006" key="10">
    <source>
        <dbReference type="Google" id="ProtNLM"/>
    </source>
</evidence>
<evidence type="ECO:0000313" key="8">
    <source>
        <dbReference type="EMBL" id="MBI0320648.1"/>
    </source>
</evidence>
<evidence type="ECO:0000256" key="3">
    <source>
        <dbReference type="ARBA" id="ARBA00022519"/>
    </source>
</evidence>
<gene>
    <name evidence="8" type="ORF">JBF12_48430</name>
</gene>
<organism evidence="8 9">
    <name type="scientific">Streptomyces javensis</name>
    <dbReference type="NCBI Taxonomy" id="114698"/>
    <lineage>
        <taxon>Bacteria</taxon>
        <taxon>Bacillati</taxon>
        <taxon>Actinomycetota</taxon>
        <taxon>Actinomycetes</taxon>
        <taxon>Kitasatosporales</taxon>
        <taxon>Streptomycetaceae</taxon>
        <taxon>Streptomyces</taxon>
        <taxon>Streptomyces violaceusniger group</taxon>
    </lineage>
</organism>
<dbReference type="InterPro" id="IPR004960">
    <property type="entry name" value="LipA_acyltrans"/>
</dbReference>
<evidence type="ECO:0000256" key="2">
    <source>
        <dbReference type="ARBA" id="ARBA00022475"/>
    </source>
</evidence>
<keyword evidence="6" id="KW-0012">Acyltransferase</keyword>
<feature type="non-terminal residue" evidence="8">
    <location>
        <position position="65"/>
    </location>
</feature>
<keyword evidence="4" id="KW-0808">Transferase</keyword>
<comment type="caution">
    <text evidence="8">The sequence shown here is derived from an EMBL/GenBank/DDBJ whole genome shotgun (WGS) entry which is preliminary data.</text>
</comment>
<keyword evidence="3" id="KW-0997">Cell inner membrane</keyword>
<name>A0ABS0RUE0_9ACTN</name>
<keyword evidence="7" id="KW-1133">Transmembrane helix</keyword>
<protein>
    <recommendedName>
        <fullName evidence="10">Lipid A biosynthesis lauroyl acyltransferase</fullName>
    </recommendedName>
</protein>
<evidence type="ECO:0000256" key="5">
    <source>
        <dbReference type="ARBA" id="ARBA00023136"/>
    </source>
</evidence>
<dbReference type="EMBL" id="JAEEAQ010001732">
    <property type="protein sequence ID" value="MBI0320648.1"/>
    <property type="molecule type" value="Genomic_DNA"/>
</dbReference>
<proteinExistence type="predicted"/>
<keyword evidence="9" id="KW-1185">Reference proteome</keyword>
<evidence type="ECO:0000256" key="1">
    <source>
        <dbReference type="ARBA" id="ARBA00004533"/>
    </source>
</evidence>
<keyword evidence="5 7" id="KW-0472">Membrane</keyword>
<comment type="subcellular location">
    <subcellularLocation>
        <location evidence="1">Cell inner membrane</location>
    </subcellularLocation>
</comment>
<reference evidence="8 9" key="1">
    <citation type="submission" date="2020-12" db="EMBL/GenBank/DDBJ databases">
        <authorList>
            <person name="Kusuma A.B."/>
            <person name="Nouioui I."/>
            <person name="Goodfellow M."/>
        </authorList>
    </citation>
    <scope>NUCLEOTIDE SEQUENCE [LARGE SCALE GENOMIC DNA]</scope>
    <source>
        <strain evidence="8 9">DSM 41764</strain>
    </source>
</reference>
<keyword evidence="2" id="KW-1003">Cell membrane</keyword>